<dbReference type="KEGG" id="nno:NONO_c36620"/>
<dbReference type="STRING" id="1415166.NONO_c36620"/>
<accession>W5TH23</accession>
<dbReference type="Proteomes" id="UP000019150">
    <property type="component" value="Chromosome"/>
</dbReference>
<protein>
    <submittedName>
        <fullName evidence="4">Alpha/beta hydrolase family protein</fullName>
    </submittedName>
</protein>
<name>W5TH23_9NOCA</name>
<sequence length="356" mass="38202">MTGRMNISDMLLSATNAFARPAATAVRTIPAWPQPIRRALAGPPIRVDGAELDLDTQLLLRIQRLLPDRPPATPADVPQLRDNSRRTARLVAGRPPEVRAYDITVAGAAGRLRARCYRPGSADAIVVYLHGGGWVHGDLETHDAPCRALAHASGMVVVAVEYRLAPEHRHPAAVLDALAAFRDIHRRRAEFGLPGAPVVIGGDSAGGNLAAVACQQLSREHDPRPAAQLLIYPATDLATRHPSHALFRDGFFLTRASIEFFEHCYLAPGSDRSDPCLSPLRTPDASGLPPAVVITAGFDPLRDEGELYADRLAAAGVPVTTRRFDGYVHGFFNNLATCSAAVGEIATLLRARTLAT</sequence>
<dbReference type="HOGENOM" id="CLU_012494_6_4_11"/>
<dbReference type="AlphaFoldDB" id="W5TH23"/>
<dbReference type="SUPFAM" id="SSF53474">
    <property type="entry name" value="alpha/beta-Hydrolases"/>
    <property type="match status" value="1"/>
</dbReference>
<dbReference type="eggNOG" id="COG0657">
    <property type="taxonomic scope" value="Bacteria"/>
</dbReference>
<keyword evidence="5" id="KW-1185">Reference proteome</keyword>
<dbReference type="EMBL" id="CP006850">
    <property type="protein sequence ID" value="AHH18449.1"/>
    <property type="molecule type" value="Genomic_DNA"/>
</dbReference>
<feature type="domain" description="Alpha/beta hydrolase fold-3" evidence="3">
    <location>
        <begin position="126"/>
        <end position="332"/>
    </location>
</feature>
<dbReference type="Gene3D" id="3.40.50.1820">
    <property type="entry name" value="alpha/beta hydrolase"/>
    <property type="match status" value="1"/>
</dbReference>
<evidence type="ECO:0000259" key="3">
    <source>
        <dbReference type="Pfam" id="PF07859"/>
    </source>
</evidence>
<dbReference type="InterPro" id="IPR002168">
    <property type="entry name" value="Lipase_GDXG_HIS_AS"/>
</dbReference>
<dbReference type="PATRIC" id="fig|1415166.3.peg.3759"/>
<organism evidence="4 5">
    <name type="scientific">Nocardia nova SH22a</name>
    <dbReference type="NCBI Taxonomy" id="1415166"/>
    <lineage>
        <taxon>Bacteria</taxon>
        <taxon>Bacillati</taxon>
        <taxon>Actinomycetota</taxon>
        <taxon>Actinomycetes</taxon>
        <taxon>Mycobacteriales</taxon>
        <taxon>Nocardiaceae</taxon>
        <taxon>Nocardia</taxon>
    </lineage>
</organism>
<dbReference type="InterPro" id="IPR050300">
    <property type="entry name" value="GDXG_lipolytic_enzyme"/>
</dbReference>
<comment type="similarity">
    <text evidence="1">Belongs to the 'GDXG' lipolytic enzyme family.</text>
</comment>
<evidence type="ECO:0000256" key="1">
    <source>
        <dbReference type="ARBA" id="ARBA00010515"/>
    </source>
</evidence>
<proteinExistence type="inferred from homology"/>
<keyword evidence="2 4" id="KW-0378">Hydrolase</keyword>
<dbReference type="InterPro" id="IPR029058">
    <property type="entry name" value="AB_hydrolase_fold"/>
</dbReference>
<dbReference type="Pfam" id="PF07859">
    <property type="entry name" value="Abhydrolase_3"/>
    <property type="match status" value="1"/>
</dbReference>
<gene>
    <name evidence="4" type="ORF">NONO_c36620</name>
</gene>
<dbReference type="PROSITE" id="PS01173">
    <property type="entry name" value="LIPASE_GDXG_HIS"/>
    <property type="match status" value="1"/>
</dbReference>
<dbReference type="InterPro" id="IPR013094">
    <property type="entry name" value="AB_hydrolase_3"/>
</dbReference>
<evidence type="ECO:0000256" key="2">
    <source>
        <dbReference type="ARBA" id="ARBA00022801"/>
    </source>
</evidence>
<dbReference type="PANTHER" id="PTHR48081:SF8">
    <property type="entry name" value="ALPHA_BETA HYDROLASE FOLD-3 DOMAIN-CONTAINING PROTEIN-RELATED"/>
    <property type="match status" value="1"/>
</dbReference>
<dbReference type="GO" id="GO:0016787">
    <property type="term" value="F:hydrolase activity"/>
    <property type="evidence" value="ECO:0007669"/>
    <property type="project" value="UniProtKB-KW"/>
</dbReference>
<evidence type="ECO:0000313" key="4">
    <source>
        <dbReference type="EMBL" id="AHH18449.1"/>
    </source>
</evidence>
<evidence type="ECO:0000313" key="5">
    <source>
        <dbReference type="Proteomes" id="UP000019150"/>
    </source>
</evidence>
<dbReference type="PANTHER" id="PTHR48081">
    <property type="entry name" value="AB HYDROLASE SUPERFAMILY PROTEIN C4A8.06C"/>
    <property type="match status" value="1"/>
</dbReference>
<reference evidence="4 5" key="1">
    <citation type="journal article" date="2014" name="Appl. Environ. Microbiol.">
        <title>Insights into the Microbial Degradation of Rubber and Gutta-Percha by Analysis of the Complete Genome of Nocardia nova SH22a.</title>
        <authorList>
            <person name="Luo Q."/>
            <person name="Hiessl S."/>
            <person name="Poehlein A."/>
            <person name="Daniel R."/>
            <person name="Steinbuchel A."/>
        </authorList>
    </citation>
    <scope>NUCLEOTIDE SEQUENCE [LARGE SCALE GENOMIC DNA]</scope>
    <source>
        <strain evidence="4">SH22a</strain>
    </source>
</reference>